<organism evidence="2 3">
    <name type="scientific">Beijerinckia indica subsp. indica (strain ATCC 9039 / DSM 1715 / NCIMB 8712)</name>
    <dbReference type="NCBI Taxonomy" id="395963"/>
    <lineage>
        <taxon>Bacteria</taxon>
        <taxon>Pseudomonadati</taxon>
        <taxon>Pseudomonadota</taxon>
        <taxon>Alphaproteobacteria</taxon>
        <taxon>Hyphomicrobiales</taxon>
        <taxon>Beijerinckiaceae</taxon>
        <taxon>Beijerinckia</taxon>
    </lineage>
</organism>
<dbReference type="Proteomes" id="UP000001695">
    <property type="component" value="Chromosome"/>
</dbReference>
<dbReference type="EMBL" id="CP001016">
    <property type="protein sequence ID" value="ACB95256.1"/>
    <property type="molecule type" value="Genomic_DNA"/>
</dbReference>
<proteinExistence type="predicted"/>
<sequence>MYLHRFVSARAEPTLRALGNTMPLPLASAAGLLLMGFVGLVPAQAQSIREECSQKYQAAKAGDMLNGRSWTQFFSQCAHDARVGSSGTPTPEAVAAGTPAAPAAPAAPANPLKPATPPAAPKTPPVPAVPAAPAAAPSAAVFPSAISAKYQAEKPAKARMHTCLDQYNANKETNANGGLKWIITGGGYYSECNKRLKGM</sequence>
<feature type="compositionally biased region" description="Pro residues" evidence="1">
    <location>
        <begin position="114"/>
        <end position="126"/>
    </location>
</feature>
<protein>
    <submittedName>
        <fullName evidence="2">Uncharacterized protein</fullName>
    </submittedName>
</protein>
<evidence type="ECO:0000313" key="2">
    <source>
        <dbReference type="EMBL" id="ACB95256.1"/>
    </source>
</evidence>
<accession>B2IC01</accession>
<feature type="compositionally biased region" description="Low complexity" evidence="1">
    <location>
        <begin position="89"/>
        <end position="113"/>
    </location>
</feature>
<feature type="region of interest" description="Disordered" evidence="1">
    <location>
        <begin position="82"/>
        <end position="126"/>
    </location>
</feature>
<name>B2IC01_BEII9</name>
<evidence type="ECO:0000256" key="1">
    <source>
        <dbReference type="SAM" id="MobiDB-lite"/>
    </source>
</evidence>
<evidence type="ECO:0000313" key="3">
    <source>
        <dbReference type="Proteomes" id="UP000001695"/>
    </source>
</evidence>
<gene>
    <name evidence="2" type="ordered locus">Bind_1625</name>
</gene>
<dbReference type="HOGENOM" id="CLU_088562_1_0_5"/>
<reference evidence="2 3" key="2">
    <citation type="journal article" date="2010" name="J. Bacteriol.">
        <title>Complete genome sequence of Beijerinckia indica subsp. indica.</title>
        <authorList>
            <person name="Tamas I."/>
            <person name="Dedysh S.N."/>
            <person name="Liesack W."/>
            <person name="Stott M.B."/>
            <person name="Alam M."/>
            <person name="Murrell J.C."/>
            <person name="Dunfield P.F."/>
        </authorList>
    </citation>
    <scope>NUCLEOTIDE SEQUENCE [LARGE SCALE GENOMIC DNA]</scope>
    <source>
        <strain evidence="3">ATCC 9039 / DSM 1715 / NCIMB 8712</strain>
    </source>
</reference>
<reference evidence="3" key="1">
    <citation type="submission" date="2008-03" db="EMBL/GenBank/DDBJ databases">
        <title>Complete sequence of chromosome of Beijerinckia indica subsp. indica ATCC 9039.</title>
        <authorList>
            <consortium name="US DOE Joint Genome Institute"/>
            <person name="Copeland A."/>
            <person name="Lucas S."/>
            <person name="Lapidus A."/>
            <person name="Glavina del Rio T."/>
            <person name="Dalin E."/>
            <person name="Tice H."/>
            <person name="Bruce D."/>
            <person name="Goodwin L."/>
            <person name="Pitluck S."/>
            <person name="LaButti K."/>
            <person name="Schmutz J."/>
            <person name="Larimer F."/>
            <person name="Land M."/>
            <person name="Hauser L."/>
            <person name="Kyrpides N."/>
            <person name="Mikhailova N."/>
            <person name="Dunfield P.F."/>
            <person name="Dedysh S.N."/>
            <person name="Liesack W."/>
            <person name="Saw J.H."/>
            <person name="Alam M."/>
            <person name="Chen Y."/>
            <person name="Murrell J.C."/>
            <person name="Richardson P."/>
        </authorList>
    </citation>
    <scope>NUCLEOTIDE SEQUENCE [LARGE SCALE GENOMIC DNA]</scope>
    <source>
        <strain evidence="3">ATCC 9039 / DSM 1715 / NCIMB 8712</strain>
    </source>
</reference>
<keyword evidence="3" id="KW-1185">Reference proteome</keyword>
<dbReference type="KEGG" id="bid:Bind_1625"/>
<dbReference type="eggNOG" id="ENOG5032SYQ">
    <property type="taxonomic scope" value="Bacteria"/>
</dbReference>
<dbReference type="AlphaFoldDB" id="B2IC01"/>
<dbReference type="STRING" id="395963.Bind_1625"/>